<dbReference type="OrthoDB" id="4281720at2"/>
<dbReference type="AlphaFoldDB" id="A0A7I7W5E0"/>
<organism evidence="2 3">
    <name type="scientific">Mycobacterium branderi</name>
    <dbReference type="NCBI Taxonomy" id="43348"/>
    <lineage>
        <taxon>Bacteria</taxon>
        <taxon>Bacillati</taxon>
        <taxon>Actinomycetota</taxon>
        <taxon>Actinomycetes</taxon>
        <taxon>Mycobacteriales</taxon>
        <taxon>Mycobacteriaceae</taxon>
        <taxon>Mycobacterium</taxon>
    </lineage>
</organism>
<sequence length="78" mass="8948">MIAFIENLPRSVRGRVHLPWPAGSNHNLTGFLTSRGYRAAKTRSPSDRAMRDELLIQELKTVYEHNHSVYGVKKMQGR</sequence>
<dbReference type="Proteomes" id="UP000467379">
    <property type="component" value="Chromosome"/>
</dbReference>
<dbReference type="EMBL" id="AP022606">
    <property type="protein sequence ID" value="BBZ12055.1"/>
    <property type="molecule type" value="Genomic_DNA"/>
</dbReference>
<proteinExistence type="predicted"/>
<evidence type="ECO:0000313" key="1">
    <source>
        <dbReference type="EMBL" id="BBZ12055.1"/>
    </source>
</evidence>
<reference evidence="1" key="3">
    <citation type="submission" date="2020-02" db="EMBL/GenBank/DDBJ databases">
        <authorList>
            <person name="Matsumoto Y."/>
            <person name="Kinjo T."/>
            <person name="Motooka D."/>
            <person name="Nabeya D."/>
            <person name="Jung N."/>
            <person name="Uechi K."/>
            <person name="Horii T."/>
            <person name="Iida T."/>
            <person name="Fujita J."/>
            <person name="Nakamura S."/>
        </authorList>
    </citation>
    <scope>NUCLEOTIDE SEQUENCE</scope>
    <source>
        <strain evidence="1">JCM 12687</strain>
    </source>
</reference>
<evidence type="ECO:0008006" key="5">
    <source>
        <dbReference type="Google" id="ProtNLM"/>
    </source>
</evidence>
<name>A0A7I7W5E0_9MYCO</name>
<accession>A0A7I7W5E0</accession>
<keyword evidence="4" id="KW-1185">Reference proteome</keyword>
<reference evidence="1 4" key="2">
    <citation type="journal article" date="2019" name="Emerg. Microbes Infect.">
        <title>Comprehensive subspecies identification of 175 nontuberculous mycobacteria species based on 7547 genomic profiles.</title>
        <authorList>
            <person name="Matsumoto Y."/>
            <person name="Kinjo T."/>
            <person name="Motooka D."/>
            <person name="Nabeya D."/>
            <person name="Jung N."/>
            <person name="Uechi K."/>
            <person name="Horii T."/>
            <person name="Iida T."/>
            <person name="Fujita J."/>
            <person name="Nakamura S."/>
        </authorList>
    </citation>
    <scope>NUCLEOTIDE SEQUENCE [LARGE SCALE GENOMIC DNA]</scope>
    <source>
        <strain evidence="1 4">JCM 12687</strain>
    </source>
</reference>
<dbReference type="Proteomes" id="UP000192441">
    <property type="component" value="Unassembled WGS sequence"/>
</dbReference>
<gene>
    <name evidence="2" type="ORF">BST20_27275</name>
    <name evidence="1" type="ORF">MBRA_22500</name>
</gene>
<dbReference type="RefSeq" id="WP_083134528.1">
    <property type="nucleotide sequence ID" value="NZ_AP022606.1"/>
</dbReference>
<evidence type="ECO:0000313" key="4">
    <source>
        <dbReference type="Proteomes" id="UP000467379"/>
    </source>
</evidence>
<protein>
    <recommendedName>
        <fullName evidence="5">Transposase</fullName>
    </recommendedName>
</protein>
<evidence type="ECO:0000313" key="2">
    <source>
        <dbReference type="EMBL" id="ORA31247.1"/>
    </source>
</evidence>
<dbReference type="EMBL" id="MVHM01000032">
    <property type="protein sequence ID" value="ORA31247.1"/>
    <property type="molecule type" value="Genomic_DNA"/>
</dbReference>
<evidence type="ECO:0000313" key="3">
    <source>
        <dbReference type="Proteomes" id="UP000192441"/>
    </source>
</evidence>
<reference evidence="2 3" key="1">
    <citation type="submission" date="2016-12" db="EMBL/GenBank/DDBJ databases">
        <title>The new phylogeny of genus Mycobacterium.</title>
        <authorList>
            <person name="Tortoli E."/>
            <person name="Trovato A."/>
            <person name="Cirillo D.M."/>
        </authorList>
    </citation>
    <scope>NUCLEOTIDE SEQUENCE [LARGE SCALE GENOMIC DNA]</scope>
    <source>
        <strain evidence="2 3">DSM 44624</strain>
    </source>
</reference>